<dbReference type="RefSeq" id="WP_092750501.1">
    <property type="nucleotide sequence ID" value="NZ_FOCG01000001.1"/>
</dbReference>
<sequence>MSEYKHGAFASIEKTQDYIAPAGVGTLPVYIGRAPVHQLEDASASIGVPLLINSYNDALAKLGYSEKWHSYELSEAVYAHFKTSLGAIGPIVVINVLNPAEHKATTQKVQEITFAKGRCELQSADVILNTVEIEGKVRGTDFTAEYTPDGSRIILKDLKGTLAAEQLKYWETNPTDVMEDDITQALNTALPLVYQMFNKIPTLLCAPNWSHLQTVAGAMLSAAHKINGHWYAYCNLDMPSDASVNTIETAVAKKEECAVGAGASLYWPMARKGDRVFHLSTLATMLMQYTDYSNDNLPYESPSNKPIDIAGLCLQDGTAIQYDQLQANVLNAAGIGTAICWGGKWVLWGSQTSLYKHGTDIDPKDRFDCSVRMLYYIANRFQSKYGNEVDKPMKRSRVETICNDFQAELDGLCDVGAVLLGNIRFEETSNPVSDMVSGNFVFDLETTTTPPAKSITVKIQYTAKGVSVLFGGDE</sequence>
<dbReference type="AlphaFoldDB" id="A0A1H7YK50"/>
<evidence type="ECO:0008006" key="3">
    <source>
        <dbReference type="Google" id="ProtNLM"/>
    </source>
</evidence>
<proteinExistence type="predicted"/>
<dbReference type="OrthoDB" id="9767864at2"/>
<dbReference type="InterPro" id="IPR052042">
    <property type="entry name" value="Tail_sheath_structural"/>
</dbReference>
<evidence type="ECO:0000313" key="2">
    <source>
        <dbReference type="Proteomes" id="UP000199158"/>
    </source>
</evidence>
<protein>
    <recommendedName>
        <fullName evidence="3">Phage tail sheath protein</fullName>
    </recommendedName>
</protein>
<dbReference type="EMBL" id="FOCG01000001">
    <property type="protein sequence ID" value="SEM45688.1"/>
    <property type="molecule type" value="Genomic_DNA"/>
</dbReference>
<keyword evidence="2" id="KW-1185">Reference proteome</keyword>
<gene>
    <name evidence="1" type="ORF">SAMN05216180_0055</name>
</gene>
<dbReference type="Proteomes" id="UP000199158">
    <property type="component" value="Unassembled WGS sequence"/>
</dbReference>
<name>A0A1H7YK50_9FIRM</name>
<dbReference type="PANTHER" id="PTHR35861:SF2">
    <property type="entry name" value="FELS-2 PROPHAGE PROTEIN"/>
    <property type="match status" value="1"/>
</dbReference>
<dbReference type="STRING" id="474960.SAMN05216180_0055"/>
<dbReference type="PANTHER" id="PTHR35861">
    <property type="match status" value="1"/>
</dbReference>
<reference evidence="1 2" key="1">
    <citation type="submission" date="2016-10" db="EMBL/GenBank/DDBJ databases">
        <authorList>
            <person name="de Groot N.N."/>
        </authorList>
    </citation>
    <scope>NUCLEOTIDE SEQUENCE [LARGE SCALE GENOMIC DNA]</scope>
    <source>
        <strain evidence="1 2">CGMCC 1.5070</strain>
    </source>
</reference>
<organism evidence="1 2">
    <name type="scientific">Hydrogenoanaerobacterium saccharovorans</name>
    <dbReference type="NCBI Taxonomy" id="474960"/>
    <lineage>
        <taxon>Bacteria</taxon>
        <taxon>Bacillati</taxon>
        <taxon>Bacillota</taxon>
        <taxon>Clostridia</taxon>
        <taxon>Eubacteriales</taxon>
        <taxon>Oscillospiraceae</taxon>
        <taxon>Hydrogenoanaerobacterium</taxon>
    </lineage>
</organism>
<evidence type="ECO:0000313" key="1">
    <source>
        <dbReference type="EMBL" id="SEM45688.1"/>
    </source>
</evidence>
<accession>A0A1H7YK50</accession>